<dbReference type="AlphaFoldDB" id="A0ABD2ZIY3"/>
<dbReference type="InterPro" id="IPR025836">
    <property type="entry name" value="Zn_knuckle_CX2CX4HX4C"/>
</dbReference>
<keyword evidence="1" id="KW-0479">Metal-binding</keyword>
<evidence type="ECO:0000313" key="4">
    <source>
        <dbReference type="EMBL" id="KAL3518801.1"/>
    </source>
</evidence>
<name>A0ABD2ZIY3_9GENT</name>
<dbReference type="PROSITE" id="PS50158">
    <property type="entry name" value="ZF_CCHC"/>
    <property type="match status" value="1"/>
</dbReference>
<sequence length="354" mass="40338">MRGRRRKERAGRGGGEEEIERETGRGEDWRRDVEEEREEPIREGGIFHAVKNVVVSQVGDKEGKHIKLLVEVDITKPLLRGTMDRLEGELRWPNFTYERLPDFCYQCGIIGHFEKSCVQRSTRTSHSDRPQYGSWLKANMGSKLLDAAGGTLTNLIEGSKKAADSEGNGTNTGNDKEPTIVTANILWNLWKDRNREVFDKQSISFDRTLGTVLDEWWELRITNQEMHSRKSAYSDTSFQGTDSFPVHEASIAINCARAIHMAKRRADFGMMGMDSNGNILKVWADSKECGTDLSLIEAEAIRFSLIKARLEGWDRINILSSNIRLVQKITKRYADDAKLSIVLEDIFYLMNLFS</sequence>
<dbReference type="Pfam" id="PF13456">
    <property type="entry name" value="RVT_3"/>
    <property type="match status" value="1"/>
</dbReference>
<gene>
    <name evidence="4" type="ORF">ACH5RR_021390</name>
</gene>
<organism evidence="4 5">
    <name type="scientific">Cinchona calisaya</name>
    <dbReference type="NCBI Taxonomy" id="153742"/>
    <lineage>
        <taxon>Eukaryota</taxon>
        <taxon>Viridiplantae</taxon>
        <taxon>Streptophyta</taxon>
        <taxon>Embryophyta</taxon>
        <taxon>Tracheophyta</taxon>
        <taxon>Spermatophyta</taxon>
        <taxon>Magnoliopsida</taxon>
        <taxon>eudicotyledons</taxon>
        <taxon>Gunneridae</taxon>
        <taxon>Pentapetalae</taxon>
        <taxon>asterids</taxon>
        <taxon>lamiids</taxon>
        <taxon>Gentianales</taxon>
        <taxon>Rubiaceae</taxon>
        <taxon>Cinchonoideae</taxon>
        <taxon>Cinchoneae</taxon>
        <taxon>Cinchona</taxon>
    </lineage>
</organism>
<evidence type="ECO:0000256" key="2">
    <source>
        <dbReference type="SAM" id="MobiDB-lite"/>
    </source>
</evidence>
<feature type="region of interest" description="Disordered" evidence="2">
    <location>
        <begin position="1"/>
        <end position="35"/>
    </location>
</feature>
<dbReference type="Proteomes" id="UP001630127">
    <property type="component" value="Unassembled WGS sequence"/>
</dbReference>
<dbReference type="InterPro" id="IPR001878">
    <property type="entry name" value="Znf_CCHC"/>
</dbReference>
<feature type="compositionally biased region" description="Basic and acidic residues" evidence="2">
    <location>
        <begin position="10"/>
        <end position="35"/>
    </location>
</feature>
<protein>
    <recommendedName>
        <fullName evidence="3">CCHC-type domain-containing protein</fullName>
    </recommendedName>
</protein>
<keyword evidence="5" id="KW-1185">Reference proteome</keyword>
<dbReference type="EMBL" id="JBJUIK010000009">
    <property type="protein sequence ID" value="KAL3518801.1"/>
    <property type="molecule type" value="Genomic_DNA"/>
</dbReference>
<dbReference type="PANTHER" id="PTHR31286">
    <property type="entry name" value="GLYCINE-RICH CELL WALL STRUCTURAL PROTEIN 1.8-LIKE"/>
    <property type="match status" value="1"/>
</dbReference>
<evidence type="ECO:0000259" key="3">
    <source>
        <dbReference type="PROSITE" id="PS50158"/>
    </source>
</evidence>
<dbReference type="InterPro" id="IPR040256">
    <property type="entry name" value="At4g02000-like"/>
</dbReference>
<dbReference type="PANTHER" id="PTHR31286:SF178">
    <property type="entry name" value="DUF4283 DOMAIN-CONTAINING PROTEIN"/>
    <property type="match status" value="1"/>
</dbReference>
<evidence type="ECO:0000313" key="5">
    <source>
        <dbReference type="Proteomes" id="UP001630127"/>
    </source>
</evidence>
<proteinExistence type="predicted"/>
<evidence type="ECO:0000256" key="1">
    <source>
        <dbReference type="PROSITE-ProRule" id="PRU00047"/>
    </source>
</evidence>
<feature type="domain" description="CCHC-type" evidence="3">
    <location>
        <begin position="104"/>
        <end position="117"/>
    </location>
</feature>
<dbReference type="InterPro" id="IPR002156">
    <property type="entry name" value="RNaseH_domain"/>
</dbReference>
<reference evidence="4 5" key="1">
    <citation type="submission" date="2024-11" db="EMBL/GenBank/DDBJ databases">
        <title>A near-complete genome assembly of Cinchona calisaya.</title>
        <authorList>
            <person name="Lian D.C."/>
            <person name="Zhao X.W."/>
            <person name="Wei L."/>
        </authorList>
    </citation>
    <scope>NUCLEOTIDE SEQUENCE [LARGE SCALE GENOMIC DNA]</scope>
    <source>
        <tissue evidence="4">Nenye</tissue>
    </source>
</reference>
<accession>A0ABD2ZIY3</accession>
<keyword evidence="1" id="KW-0862">Zinc</keyword>
<dbReference type="GO" id="GO:0008270">
    <property type="term" value="F:zinc ion binding"/>
    <property type="evidence" value="ECO:0007669"/>
    <property type="project" value="UniProtKB-KW"/>
</dbReference>
<dbReference type="Pfam" id="PF14392">
    <property type="entry name" value="zf-CCHC_4"/>
    <property type="match status" value="1"/>
</dbReference>
<comment type="caution">
    <text evidence="4">The sequence shown here is derived from an EMBL/GenBank/DDBJ whole genome shotgun (WGS) entry which is preliminary data.</text>
</comment>
<keyword evidence="1" id="KW-0863">Zinc-finger</keyword>